<organism evidence="1">
    <name type="scientific">Brassica napus</name>
    <name type="common">Rape</name>
    <dbReference type="NCBI Taxonomy" id="3708"/>
    <lineage>
        <taxon>Eukaryota</taxon>
        <taxon>Viridiplantae</taxon>
        <taxon>Streptophyta</taxon>
        <taxon>Embryophyta</taxon>
        <taxon>Tracheophyta</taxon>
        <taxon>Spermatophyta</taxon>
        <taxon>Magnoliopsida</taxon>
        <taxon>eudicotyledons</taxon>
        <taxon>Gunneridae</taxon>
        <taxon>Pentapetalae</taxon>
        <taxon>rosids</taxon>
        <taxon>malvids</taxon>
        <taxon>Brassicales</taxon>
        <taxon>Brassicaceae</taxon>
        <taxon>Brassiceae</taxon>
        <taxon>Brassica</taxon>
    </lineage>
</organism>
<evidence type="ECO:0000313" key="1">
    <source>
        <dbReference type="EMBL" id="CAF1696610.1"/>
    </source>
</evidence>
<dbReference type="AlphaFoldDB" id="A0A816I5L2"/>
<dbReference type="EMBL" id="HG994367">
    <property type="protein sequence ID" value="CAF1696610.1"/>
    <property type="molecule type" value="Genomic_DNA"/>
</dbReference>
<proteinExistence type="predicted"/>
<sequence>MASSSDNNRGIEFYLTIQASRNWLSKLPKIPPLLCTKCIKLSPNVSLASG</sequence>
<name>A0A816I5L2_BRANA</name>
<protein>
    <submittedName>
        <fullName evidence="1">(rape) hypothetical protein</fullName>
    </submittedName>
</protein>
<dbReference type="Gramene" id="CDX81040">
    <property type="protein sequence ID" value="CDX81040"/>
    <property type="gene ID" value="GSBRNA2T00134476001"/>
</dbReference>
<accession>A0A816I5L2</accession>
<reference evidence="1" key="1">
    <citation type="submission" date="2021-01" db="EMBL/GenBank/DDBJ databases">
        <authorList>
            <consortium name="Genoscope - CEA"/>
            <person name="William W."/>
        </authorList>
    </citation>
    <scope>NUCLEOTIDE SEQUENCE</scope>
</reference>
<dbReference type="Proteomes" id="UP001295469">
    <property type="component" value="Chromosome C03"/>
</dbReference>
<gene>
    <name evidence="1" type="ORF">DARMORV10_C03P03550.1</name>
</gene>